<evidence type="ECO:0000256" key="2">
    <source>
        <dbReference type="ARBA" id="ARBA00008085"/>
    </source>
</evidence>
<evidence type="ECO:0000313" key="15">
    <source>
        <dbReference type="Proteomes" id="UP000234254"/>
    </source>
</evidence>
<dbReference type="FunFam" id="1.10.286.10:FF:000003">
    <property type="entry name" value="GTP cyclohydrolase 1"/>
    <property type="match status" value="1"/>
</dbReference>
<comment type="pathway">
    <text evidence="1">Cofactor biosynthesis; 7,8-dihydroneopterin triphosphate biosynthesis; 7,8-dihydroneopterin triphosphate from GTP: step 1/1.</text>
</comment>
<evidence type="ECO:0000256" key="8">
    <source>
        <dbReference type="ARBA" id="ARBA00022909"/>
    </source>
</evidence>
<dbReference type="Gene3D" id="3.30.1130.10">
    <property type="match status" value="1"/>
</dbReference>
<dbReference type="GeneID" id="36545484"/>
<dbReference type="NCBIfam" id="NF006826">
    <property type="entry name" value="PRK09347.1-3"/>
    <property type="match status" value="1"/>
</dbReference>
<dbReference type="EC" id="3.5.4.16" evidence="3"/>
<comment type="similarity">
    <text evidence="2">Belongs to the GTP cyclohydrolase I family.</text>
</comment>
<dbReference type="InterPro" id="IPR043134">
    <property type="entry name" value="GTP-CH-I_N"/>
</dbReference>
<evidence type="ECO:0000256" key="9">
    <source>
        <dbReference type="ARBA" id="ARBA00023134"/>
    </source>
</evidence>
<dbReference type="FunFam" id="3.30.1130.10:FF:000012">
    <property type="entry name" value="GTP cyclohydrolase 1"/>
    <property type="match status" value="1"/>
</dbReference>
<keyword evidence="5" id="KW-0021">Allosteric enzyme</keyword>
<dbReference type="NCBIfam" id="TIGR00063">
    <property type="entry name" value="folE"/>
    <property type="match status" value="1"/>
</dbReference>
<dbReference type="HAMAP" id="MF_00223">
    <property type="entry name" value="FolE"/>
    <property type="match status" value="1"/>
</dbReference>
<dbReference type="AlphaFoldDB" id="A0A2I1DF20"/>
<feature type="region of interest" description="Disordered" evidence="12">
    <location>
        <begin position="19"/>
        <end position="59"/>
    </location>
</feature>
<dbReference type="PROSITE" id="PS00860">
    <property type="entry name" value="GTP_CYCLOHYDROL_1_2"/>
    <property type="match status" value="1"/>
</dbReference>
<evidence type="ECO:0000256" key="11">
    <source>
        <dbReference type="ARBA" id="ARBA00055676"/>
    </source>
</evidence>
<dbReference type="GO" id="GO:0003934">
    <property type="term" value="F:GTP cyclohydrolase I activity"/>
    <property type="evidence" value="ECO:0007669"/>
    <property type="project" value="UniProtKB-EC"/>
</dbReference>
<reference evidence="14" key="1">
    <citation type="submission" date="2016-12" db="EMBL/GenBank/DDBJ databases">
        <title>The genomes of Aspergillus section Nigri reveals drivers in fungal speciation.</title>
        <authorList>
            <consortium name="DOE Joint Genome Institute"/>
            <person name="Vesth T.C."/>
            <person name="Nybo J."/>
            <person name="Theobald S."/>
            <person name="Brandl J."/>
            <person name="Frisvad J.C."/>
            <person name="Nielsen K.F."/>
            <person name="Lyhne E.K."/>
            <person name="Kogle M.E."/>
            <person name="Kuo A."/>
            <person name="Riley R."/>
            <person name="Clum A."/>
            <person name="Nolan M."/>
            <person name="Lipzen A."/>
            <person name="Salamov A."/>
            <person name="Henrissat B."/>
            <person name="Wiebenga A."/>
            <person name="De vries R.P."/>
            <person name="Grigoriev I.V."/>
            <person name="Mortensen U.H."/>
            <person name="Andersen M.R."/>
            <person name="Baker S.E."/>
        </authorList>
    </citation>
    <scope>NUCLEOTIDE SEQUENCE</scope>
    <source>
        <strain evidence="14">IBT 28561</strain>
    </source>
</reference>
<evidence type="ECO:0000313" key="14">
    <source>
        <dbReference type="EMBL" id="PKY08450.1"/>
    </source>
</evidence>
<dbReference type="GO" id="GO:0005737">
    <property type="term" value="C:cytoplasm"/>
    <property type="evidence" value="ECO:0007669"/>
    <property type="project" value="TreeGrafter"/>
</dbReference>
<keyword evidence="7" id="KW-0378">Hydrolase</keyword>
<dbReference type="GO" id="GO:0005525">
    <property type="term" value="F:GTP binding"/>
    <property type="evidence" value="ECO:0007669"/>
    <property type="project" value="UniProtKB-KW"/>
</dbReference>
<dbReference type="GO" id="GO:0006729">
    <property type="term" value="P:tetrahydrobiopterin biosynthetic process"/>
    <property type="evidence" value="ECO:0007669"/>
    <property type="project" value="TreeGrafter"/>
</dbReference>
<dbReference type="PANTHER" id="PTHR11109">
    <property type="entry name" value="GTP CYCLOHYDROLASE I"/>
    <property type="match status" value="1"/>
</dbReference>
<dbReference type="Gene3D" id="1.10.286.10">
    <property type="match status" value="1"/>
</dbReference>
<evidence type="ECO:0000256" key="3">
    <source>
        <dbReference type="ARBA" id="ARBA00012715"/>
    </source>
</evidence>
<dbReference type="Pfam" id="PF01227">
    <property type="entry name" value="GTP_cyclohydroI"/>
    <property type="match status" value="1"/>
</dbReference>
<dbReference type="VEuPathDB" id="FungiDB:P168DRAFT_294483"/>
<keyword evidence="6" id="KW-0547">Nucleotide-binding</keyword>
<dbReference type="UniPathway" id="UPA00848">
    <property type="reaction ID" value="UER00151"/>
</dbReference>
<dbReference type="InterPro" id="IPR020602">
    <property type="entry name" value="GTP_CycHdrlase_I_dom"/>
</dbReference>
<evidence type="ECO:0000256" key="6">
    <source>
        <dbReference type="ARBA" id="ARBA00022741"/>
    </source>
</evidence>
<dbReference type="GO" id="GO:0046654">
    <property type="term" value="P:tetrahydrofolate biosynthetic process"/>
    <property type="evidence" value="ECO:0007669"/>
    <property type="project" value="InterPro"/>
</dbReference>
<evidence type="ECO:0000256" key="1">
    <source>
        <dbReference type="ARBA" id="ARBA00005080"/>
    </source>
</evidence>
<evidence type="ECO:0000256" key="10">
    <source>
        <dbReference type="ARBA" id="ARBA00030854"/>
    </source>
</evidence>
<name>A0A2I1DF20_ASPC2</name>
<dbReference type="SUPFAM" id="SSF55620">
    <property type="entry name" value="Tetrahydrobiopterin biosynthesis enzymes-like"/>
    <property type="match status" value="1"/>
</dbReference>
<dbReference type="InterPro" id="IPR001474">
    <property type="entry name" value="GTP_CycHdrlase_I"/>
</dbReference>
<feature type="domain" description="GTP cyclohydrolase I" evidence="13">
    <location>
        <begin position="71"/>
        <end position="244"/>
    </location>
</feature>
<dbReference type="PANTHER" id="PTHR11109:SF7">
    <property type="entry name" value="GTP CYCLOHYDROLASE 1"/>
    <property type="match status" value="1"/>
</dbReference>
<comment type="function">
    <text evidence="11">GTP cyclohydrolase 1 is the first enzyme in the biosynthetic pathway leading to folic acid.</text>
</comment>
<protein>
    <recommendedName>
        <fullName evidence="4">GTP cyclohydrolase 1</fullName>
        <ecNumber evidence="3">3.5.4.16</ecNumber>
    </recommendedName>
    <alternativeName>
        <fullName evidence="10">GTP cyclohydrolase I</fullName>
    </alternativeName>
</protein>
<organism evidence="14 15">
    <name type="scientific">Aspergillus campestris (strain IBT 28561)</name>
    <dbReference type="NCBI Taxonomy" id="1392248"/>
    <lineage>
        <taxon>Eukaryota</taxon>
        <taxon>Fungi</taxon>
        <taxon>Dikarya</taxon>
        <taxon>Ascomycota</taxon>
        <taxon>Pezizomycotina</taxon>
        <taxon>Eurotiomycetes</taxon>
        <taxon>Eurotiomycetidae</taxon>
        <taxon>Eurotiales</taxon>
        <taxon>Aspergillaceae</taxon>
        <taxon>Aspergillus</taxon>
        <taxon>Aspergillus subgen. Circumdati</taxon>
    </lineage>
</organism>
<dbReference type="EMBL" id="MSFM01000001">
    <property type="protein sequence ID" value="PKY08450.1"/>
    <property type="molecule type" value="Genomic_DNA"/>
</dbReference>
<dbReference type="PROSITE" id="PS00859">
    <property type="entry name" value="GTP_CYCLOHYDROL_1_1"/>
    <property type="match status" value="1"/>
</dbReference>
<keyword evidence="8" id="KW-0289">Folate biosynthesis</keyword>
<accession>A0A2I1DF20</accession>
<dbReference type="InterPro" id="IPR018234">
    <property type="entry name" value="GTP_CycHdrlase_I_CS"/>
</dbReference>
<evidence type="ECO:0000256" key="4">
    <source>
        <dbReference type="ARBA" id="ARBA00017272"/>
    </source>
</evidence>
<dbReference type="Proteomes" id="UP000234254">
    <property type="component" value="Unassembled WGS sequence"/>
</dbReference>
<evidence type="ECO:0000256" key="5">
    <source>
        <dbReference type="ARBA" id="ARBA00022533"/>
    </source>
</evidence>
<comment type="caution">
    <text evidence="14">The sequence shown here is derived from an EMBL/GenBank/DDBJ whole genome shotgun (WGS) entry which is preliminary data.</text>
</comment>
<gene>
    <name evidence="14" type="ORF">P168DRAFT_294483</name>
</gene>
<dbReference type="NCBIfam" id="NF006825">
    <property type="entry name" value="PRK09347.1-2"/>
    <property type="match status" value="1"/>
</dbReference>
<evidence type="ECO:0000259" key="13">
    <source>
        <dbReference type="Pfam" id="PF01227"/>
    </source>
</evidence>
<proteinExistence type="inferred from homology"/>
<dbReference type="GO" id="GO:0046656">
    <property type="term" value="P:folic acid biosynthetic process"/>
    <property type="evidence" value="ECO:0007669"/>
    <property type="project" value="UniProtKB-KW"/>
</dbReference>
<dbReference type="CDD" id="cd00642">
    <property type="entry name" value="GTP_cyclohydro1"/>
    <property type="match status" value="1"/>
</dbReference>
<evidence type="ECO:0000256" key="12">
    <source>
        <dbReference type="SAM" id="MobiDB-lite"/>
    </source>
</evidence>
<keyword evidence="9" id="KW-0342">GTP-binding</keyword>
<dbReference type="GO" id="GO:0008270">
    <property type="term" value="F:zinc ion binding"/>
    <property type="evidence" value="ECO:0007669"/>
    <property type="project" value="TreeGrafter"/>
</dbReference>
<dbReference type="InterPro" id="IPR043133">
    <property type="entry name" value="GTP-CH-I_C/QueF"/>
</dbReference>
<evidence type="ECO:0000256" key="7">
    <source>
        <dbReference type="ARBA" id="ARBA00022801"/>
    </source>
</evidence>
<keyword evidence="15" id="KW-1185">Reference proteome</keyword>
<dbReference type="OrthoDB" id="4966at2759"/>
<dbReference type="RefSeq" id="XP_024697044.1">
    <property type="nucleotide sequence ID" value="XM_024837960.1"/>
</dbReference>
<sequence length="250" mass="28047">MTDLDGVWCFLSGSNAPPSHGPPYPTMYHPPQRGPSPTKRSLQRSVTEKSLCHEPSAQSQKAKEAKLAVGVRMILESLGEDVEREGLLQTPERYARAMLFFTKGYSDNIGEKINDAVFDVAHNDIVIVRDIDLFSMCEHHLVPFMGKIHIGYLPNGRVLGLSKLARIAEVFARRLQIQERLTQEVARAIDDILHPQGVIVIAEATHMCMVMRGIQKTGAVTTTVHSTGVFMTDQRMEDRFHTLLNPRRFS</sequence>